<feature type="transmembrane region" description="Helical" evidence="1">
    <location>
        <begin position="12"/>
        <end position="36"/>
    </location>
</feature>
<dbReference type="AlphaFoldDB" id="A0A2H3JVY7"/>
<dbReference type="Proteomes" id="UP000218811">
    <property type="component" value="Unassembled WGS sequence"/>
</dbReference>
<dbReference type="EMBL" id="KB468157">
    <property type="protein sequence ID" value="PCH44153.1"/>
    <property type="molecule type" value="Genomic_DNA"/>
</dbReference>
<keyword evidence="1" id="KW-0812">Transmembrane</keyword>
<evidence type="ECO:0000256" key="1">
    <source>
        <dbReference type="SAM" id="Phobius"/>
    </source>
</evidence>
<feature type="transmembrane region" description="Helical" evidence="1">
    <location>
        <begin position="201"/>
        <end position="221"/>
    </location>
</feature>
<feature type="transmembrane region" description="Helical" evidence="1">
    <location>
        <begin position="118"/>
        <end position="145"/>
    </location>
</feature>
<evidence type="ECO:0000313" key="3">
    <source>
        <dbReference type="Proteomes" id="UP000218811"/>
    </source>
</evidence>
<gene>
    <name evidence="2" type="ORF">WOLCODRAFT_138795</name>
</gene>
<keyword evidence="3" id="KW-1185">Reference proteome</keyword>
<feature type="transmembrane region" description="Helical" evidence="1">
    <location>
        <begin position="48"/>
        <end position="73"/>
    </location>
</feature>
<organism evidence="2 3">
    <name type="scientific">Wolfiporia cocos (strain MD-104)</name>
    <name type="common">Brown rot fungus</name>
    <dbReference type="NCBI Taxonomy" id="742152"/>
    <lineage>
        <taxon>Eukaryota</taxon>
        <taxon>Fungi</taxon>
        <taxon>Dikarya</taxon>
        <taxon>Basidiomycota</taxon>
        <taxon>Agaricomycotina</taxon>
        <taxon>Agaricomycetes</taxon>
        <taxon>Polyporales</taxon>
        <taxon>Phaeolaceae</taxon>
        <taxon>Wolfiporia</taxon>
    </lineage>
</organism>
<evidence type="ECO:0000313" key="2">
    <source>
        <dbReference type="EMBL" id="PCH44153.1"/>
    </source>
</evidence>
<protein>
    <submittedName>
        <fullName evidence="2">Uncharacterized protein</fullName>
    </submittedName>
</protein>
<feature type="transmembrane region" description="Helical" evidence="1">
    <location>
        <begin position="85"/>
        <end position="106"/>
    </location>
</feature>
<dbReference type="STRING" id="742152.A0A2H3JVY7"/>
<sequence length="279" mass="31435">MSKMQLHLEESVGAVFSANVVSLLLTGIILVQCYLIRDREQSLSWRSTLLALWFLDAVHTFLVMRFAYTYIFVNFVDSLVVNDMIWLSSGILLTASVIDTIVRGDYIRRLLDLARGKLTWLATVQFMISIIAGAFGSVSIALYAIKSLSCGDYDLDRISWLLRISPFLTYFSNVYITVALCGILTGLHSASPEKRTWPQTFMRYTMWTNAPATLGSIVAVFLRKDDLSYIIAYSVLPKVLLSSWIMSHKIYDLLPQPTVTGVQIGHSKTNVEEKIPMLV</sequence>
<proteinExistence type="predicted"/>
<name>A0A2H3JVY7_WOLCO</name>
<feature type="transmembrane region" description="Helical" evidence="1">
    <location>
        <begin position="167"/>
        <end position="189"/>
    </location>
</feature>
<keyword evidence="1" id="KW-1133">Transmembrane helix</keyword>
<accession>A0A2H3JVY7</accession>
<reference evidence="2 3" key="1">
    <citation type="journal article" date="2012" name="Science">
        <title>The Paleozoic origin of enzymatic lignin decomposition reconstructed from 31 fungal genomes.</title>
        <authorList>
            <person name="Floudas D."/>
            <person name="Binder M."/>
            <person name="Riley R."/>
            <person name="Barry K."/>
            <person name="Blanchette R.A."/>
            <person name="Henrissat B."/>
            <person name="Martinez A.T."/>
            <person name="Otillar R."/>
            <person name="Spatafora J.W."/>
            <person name="Yadav J.S."/>
            <person name="Aerts A."/>
            <person name="Benoit I."/>
            <person name="Boyd A."/>
            <person name="Carlson A."/>
            <person name="Copeland A."/>
            <person name="Coutinho P.M."/>
            <person name="de Vries R.P."/>
            <person name="Ferreira P."/>
            <person name="Findley K."/>
            <person name="Foster B."/>
            <person name="Gaskell J."/>
            <person name="Glotzer D."/>
            <person name="Gorecki P."/>
            <person name="Heitman J."/>
            <person name="Hesse C."/>
            <person name="Hori C."/>
            <person name="Igarashi K."/>
            <person name="Jurgens J.A."/>
            <person name="Kallen N."/>
            <person name="Kersten P."/>
            <person name="Kohler A."/>
            <person name="Kuees U."/>
            <person name="Kumar T.K.A."/>
            <person name="Kuo A."/>
            <person name="LaButti K."/>
            <person name="Larrondo L.F."/>
            <person name="Lindquist E."/>
            <person name="Ling A."/>
            <person name="Lombard V."/>
            <person name="Lucas S."/>
            <person name="Lundell T."/>
            <person name="Martin R."/>
            <person name="McLaughlin D.J."/>
            <person name="Morgenstern I."/>
            <person name="Morin E."/>
            <person name="Murat C."/>
            <person name="Nagy L.G."/>
            <person name="Nolan M."/>
            <person name="Ohm R.A."/>
            <person name="Patyshakuliyeva A."/>
            <person name="Rokas A."/>
            <person name="Ruiz-Duenas F.J."/>
            <person name="Sabat G."/>
            <person name="Salamov A."/>
            <person name="Samejima M."/>
            <person name="Schmutz J."/>
            <person name="Slot J.C."/>
            <person name="St John F."/>
            <person name="Stenlid J."/>
            <person name="Sun H."/>
            <person name="Sun S."/>
            <person name="Syed K."/>
            <person name="Tsang A."/>
            <person name="Wiebenga A."/>
            <person name="Young D."/>
            <person name="Pisabarro A."/>
            <person name="Eastwood D.C."/>
            <person name="Martin F."/>
            <person name="Cullen D."/>
            <person name="Grigoriev I.V."/>
            <person name="Hibbett D.S."/>
        </authorList>
    </citation>
    <scope>NUCLEOTIDE SEQUENCE [LARGE SCALE GENOMIC DNA]</scope>
    <source>
        <strain evidence="2 3">MD-104</strain>
    </source>
</reference>
<keyword evidence="1" id="KW-0472">Membrane</keyword>